<organism evidence="1 2">
    <name type="scientific">Lodderomyces beijingensis</name>
    <dbReference type="NCBI Taxonomy" id="1775926"/>
    <lineage>
        <taxon>Eukaryota</taxon>
        <taxon>Fungi</taxon>
        <taxon>Dikarya</taxon>
        <taxon>Ascomycota</taxon>
        <taxon>Saccharomycotina</taxon>
        <taxon>Pichiomycetes</taxon>
        <taxon>Debaryomycetaceae</taxon>
        <taxon>Candida/Lodderomyces clade</taxon>
        <taxon>Lodderomyces</taxon>
    </lineage>
</organism>
<proteinExistence type="predicted"/>
<accession>A0ABP0ZUZ1</accession>
<dbReference type="RefSeq" id="XP_066832896.1">
    <property type="nucleotide sequence ID" value="XM_066976347.1"/>
</dbReference>
<reference evidence="1 2" key="1">
    <citation type="submission" date="2024-03" db="EMBL/GenBank/DDBJ databases">
        <authorList>
            <person name="Brejova B."/>
        </authorList>
    </citation>
    <scope>NUCLEOTIDE SEQUENCE [LARGE SCALE GENOMIC DNA]</scope>
    <source>
        <strain evidence="1 2">CBS 14171</strain>
    </source>
</reference>
<dbReference type="GeneID" id="92211154"/>
<evidence type="ECO:0000313" key="2">
    <source>
        <dbReference type="Proteomes" id="UP001497383"/>
    </source>
</evidence>
<sequence>MTLTKYQRGDITEGWNDCPTPVMLSHNNSYTSLDQEENGPRRDRAELMSLSERVFAQNINLPERELKHYKSKIETQIQTMDEKHLSFLERIFVEVVEDKMDKRELSKQIVQYMMGHEGVTVWCSPLKKIVNSLCSP</sequence>
<protein>
    <submittedName>
        <fullName evidence="1">Uncharacterized protein</fullName>
    </submittedName>
</protein>
<evidence type="ECO:0000313" key="1">
    <source>
        <dbReference type="EMBL" id="CAK9442215.1"/>
    </source>
</evidence>
<name>A0ABP0ZUZ1_9ASCO</name>
<keyword evidence="2" id="KW-1185">Reference proteome</keyword>
<dbReference type="EMBL" id="OZ022412">
    <property type="protein sequence ID" value="CAK9442215.1"/>
    <property type="molecule type" value="Genomic_DNA"/>
</dbReference>
<gene>
    <name evidence="1" type="ORF">LODBEIA_P59580</name>
</gene>
<dbReference type="Proteomes" id="UP001497383">
    <property type="component" value="Chromosome 8"/>
</dbReference>